<sequence>MRRNISILITLCGLLILSLGLFWIYESKTFLGRAESISGSFSPSDSICFYSPLQAKINDEKILLSCFFIKDNGKPAQGISSNINGPDGLNIEKIQPISDGQGQIKAYISSKIAGDFIITVIGNGIELSQRLTLRFTN</sequence>
<keyword evidence="1" id="KW-1133">Transmembrane helix</keyword>
<dbReference type="Proteomes" id="UP000177418">
    <property type="component" value="Unassembled WGS sequence"/>
</dbReference>
<evidence type="ECO:0000313" key="2">
    <source>
        <dbReference type="EMBL" id="OGK53073.1"/>
    </source>
</evidence>
<evidence type="ECO:0008006" key="4">
    <source>
        <dbReference type="Google" id="ProtNLM"/>
    </source>
</evidence>
<keyword evidence="1" id="KW-0472">Membrane</keyword>
<name>A0A1F7JBV0_9BACT</name>
<dbReference type="AlphaFoldDB" id="A0A1F7JBV0"/>
<dbReference type="SUPFAM" id="SSF49373">
    <property type="entry name" value="Invasin/intimin cell-adhesion fragments"/>
    <property type="match status" value="1"/>
</dbReference>
<dbReference type="InterPro" id="IPR008964">
    <property type="entry name" value="Invasin/intimin_cell_adhesion"/>
</dbReference>
<evidence type="ECO:0000256" key="1">
    <source>
        <dbReference type="SAM" id="Phobius"/>
    </source>
</evidence>
<keyword evidence="1" id="KW-0812">Transmembrane</keyword>
<organism evidence="2 3">
    <name type="scientific">Candidatus Roizmanbacteria bacterium RIFCSPLOWO2_02_FULL_36_11</name>
    <dbReference type="NCBI Taxonomy" id="1802071"/>
    <lineage>
        <taxon>Bacteria</taxon>
        <taxon>Candidatus Roizmaniibacteriota</taxon>
    </lineage>
</organism>
<reference evidence="2 3" key="1">
    <citation type="journal article" date="2016" name="Nat. Commun.">
        <title>Thousands of microbial genomes shed light on interconnected biogeochemical processes in an aquifer system.</title>
        <authorList>
            <person name="Anantharaman K."/>
            <person name="Brown C.T."/>
            <person name="Hug L.A."/>
            <person name="Sharon I."/>
            <person name="Castelle C.J."/>
            <person name="Probst A.J."/>
            <person name="Thomas B.C."/>
            <person name="Singh A."/>
            <person name="Wilkins M.J."/>
            <person name="Karaoz U."/>
            <person name="Brodie E.L."/>
            <person name="Williams K.H."/>
            <person name="Hubbard S.S."/>
            <person name="Banfield J.F."/>
        </authorList>
    </citation>
    <scope>NUCLEOTIDE SEQUENCE [LARGE SCALE GENOMIC DNA]</scope>
</reference>
<dbReference type="EMBL" id="MGAV01000025">
    <property type="protein sequence ID" value="OGK53073.1"/>
    <property type="molecule type" value="Genomic_DNA"/>
</dbReference>
<feature type="transmembrane region" description="Helical" evidence="1">
    <location>
        <begin position="7"/>
        <end position="25"/>
    </location>
</feature>
<gene>
    <name evidence="2" type="ORF">A3H78_00095</name>
</gene>
<comment type="caution">
    <text evidence="2">The sequence shown here is derived from an EMBL/GenBank/DDBJ whole genome shotgun (WGS) entry which is preliminary data.</text>
</comment>
<evidence type="ECO:0000313" key="3">
    <source>
        <dbReference type="Proteomes" id="UP000177418"/>
    </source>
</evidence>
<proteinExistence type="predicted"/>
<accession>A0A1F7JBV0</accession>
<protein>
    <recommendedName>
        <fullName evidence="4">Big-1 domain-containing protein</fullName>
    </recommendedName>
</protein>